<protein>
    <submittedName>
        <fullName evidence="5">Hypothetical hth arac/xyls-type dna-binding domain transcription regulator protein</fullName>
    </submittedName>
</protein>
<dbReference type="InterPro" id="IPR050204">
    <property type="entry name" value="AraC_XylS_family_regulators"/>
</dbReference>
<dbReference type="GO" id="GO:0003700">
    <property type="term" value="F:DNA-binding transcription factor activity"/>
    <property type="evidence" value="ECO:0007669"/>
    <property type="project" value="InterPro"/>
</dbReference>
<evidence type="ECO:0000313" key="6">
    <source>
        <dbReference type="Proteomes" id="UP000001890"/>
    </source>
</evidence>
<dbReference type="InterPro" id="IPR018060">
    <property type="entry name" value="HTH_AraC"/>
</dbReference>
<dbReference type="Pfam" id="PF12833">
    <property type="entry name" value="HTH_18"/>
    <property type="match status" value="1"/>
</dbReference>
<dbReference type="Proteomes" id="UP000001890">
    <property type="component" value="Chromosome"/>
</dbReference>
<dbReference type="InterPro" id="IPR035418">
    <property type="entry name" value="AraC-bd_2"/>
</dbReference>
<dbReference type="Pfam" id="PF14525">
    <property type="entry name" value="AraC_binding_2"/>
    <property type="match status" value="1"/>
</dbReference>
<evidence type="ECO:0000256" key="3">
    <source>
        <dbReference type="ARBA" id="ARBA00023163"/>
    </source>
</evidence>
<proteinExistence type="predicted"/>
<dbReference type="PROSITE" id="PS01124">
    <property type="entry name" value="HTH_ARAC_FAMILY_2"/>
    <property type="match status" value="1"/>
</dbReference>
<keyword evidence="6" id="KW-1185">Reference proteome</keyword>
<dbReference type="PRINTS" id="PR00032">
    <property type="entry name" value="HTHARAC"/>
</dbReference>
<dbReference type="SUPFAM" id="SSF46689">
    <property type="entry name" value="Homeodomain-like"/>
    <property type="match status" value="1"/>
</dbReference>
<evidence type="ECO:0000313" key="5">
    <source>
        <dbReference type="EMBL" id="CBA15569.1"/>
    </source>
</evidence>
<gene>
    <name evidence="5" type="ordered locus">XALc_1054</name>
</gene>
<organism evidence="5 6">
    <name type="scientific">Xanthomonas albilineans (strain GPE PC73 / CFBP 7063)</name>
    <dbReference type="NCBI Taxonomy" id="380358"/>
    <lineage>
        <taxon>Bacteria</taxon>
        <taxon>Pseudomonadati</taxon>
        <taxon>Pseudomonadota</taxon>
        <taxon>Gammaproteobacteria</taxon>
        <taxon>Lysobacterales</taxon>
        <taxon>Lysobacteraceae</taxon>
        <taxon>Xanthomonas</taxon>
    </lineage>
</organism>
<dbReference type="AlphaFoldDB" id="D2UCS7"/>
<evidence type="ECO:0000259" key="4">
    <source>
        <dbReference type="PROSITE" id="PS01124"/>
    </source>
</evidence>
<keyword evidence="2 5" id="KW-0238">DNA-binding</keyword>
<evidence type="ECO:0000256" key="1">
    <source>
        <dbReference type="ARBA" id="ARBA00023015"/>
    </source>
</evidence>
<keyword evidence="3" id="KW-0804">Transcription</keyword>
<dbReference type="InterPro" id="IPR009057">
    <property type="entry name" value="Homeodomain-like_sf"/>
</dbReference>
<dbReference type="KEGG" id="xal:XALC_1054"/>
<evidence type="ECO:0000256" key="2">
    <source>
        <dbReference type="ARBA" id="ARBA00023125"/>
    </source>
</evidence>
<dbReference type="Gene3D" id="1.10.10.60">
    <property type="entry name" value="Homeodomain-like"/>
    <property type="match status" value="1"/>
</dbReference>
<feature type="domain" description="HTH araC/xylS-type" evidence="4">
    <location>
        <begin position="228"/>
        <end position="328"/>
    </location>
</feature>
<dbReference type="STRING" id="380358.XALC_1054"/>
<dbReference type="EMBL" id="FP565176">
    <property type="protein sequence ID" value="CBA15569.1"/>
    <property type="molecule type" value="Genomic_DNA"/>
</dbReference>
<dbReference type="PANTHER" id="PTHR46796">
    <property type="entry name" value="HTH-TYPE TRANSCRIPTIONAL ACTIVATOR RHAS-RELATED"/>
    <property type="match status" value="1"/>
</dbReference>
<reference evidence="5 6" key="1">
    <citation type="journal article" date="2009" name="BMC Genomics">
        <title>The complete genome sequence of Xanthomonas albilineans provides new insights into the reductive genome evolution of the xylem-limited Xanthomonadaceae.</title>
        <authorList>
            <person name="Pieretti I."/>
            <person name="Royer M."/>
            <person name="Barbe V."/>
            <person name="Carrere S."/>
            <person name="Koebnik R."/>
            <person name="Cociancich S."/>
            <person name="Couloux A."/>
            <person name="Darrasse A."/>
            <person name="Gouzy J."/>
            <person name="Jacques M.A."/>
            <person name="Lauber E."/>
            <person name="Manceau C."/>
            <person name="Mangenot S."/>
            <person name="Poussier S."/>
            <person name="Segurens B."/>
            <person name="Szurek B."/>
            <person name="Verdier V."/>
            <person name="Arlat M."/>
            <person name="Rott P."/>
        </authorList>
    </citation>
    <scope>NUCLEOTIDE SEQUENCE [LARGE SCALE GENOMIC DNA]</scope>
    <source>
        <strain evidence="6">GPE PC73 / CFBP 7063</strain>
    </source>
</reference>
<dbReference type="SMART" id="SM00342">
    <property type="entry name" value="HTH_ARAC"/>
    <property type="match status" value="1"/>
</dbReference>
<dbReference type="eggNOG" id="COG2207">
    <property type="taxonomic scope" value="Bacteria"/>
</dbReference>
<dbReference type="GO" id="GO:0043565">
    <property type="term" value="F:sequence-specific DNA binding"/>
    <property type="evidence" value="ECO:0007669"/>
    <property type="project" value="InterPro"/>
</dbReference>
<name>D2UCS7_XANAP</name>
<dbReference type="PANTHER" id="PTHR46796:SF6">
    <property type="entry name" value="ARAC SUBFAMILY"/>
    <property type="match status" value="1"/>
</dbReference>
<keyword evidence="1" id="KW-0805">Transcription regulation</keyword>
<accession>D2UCS7</accession>
<sequence>MVEARPASKSRPFDSFFTSQVHPGERVPRWLDWMARSIGVDRPGVRARRKFSFSPLQPVFDGCINQLRLGNVHLAKVLATGHEFHLTLADNDEERPRILVALQHKGASRMVCDGVSTALRAGELAVLQVNRQFCFASQANVENYFVWFAQPRHAMKLVDEVALQRLCGPAPMQRLACSLIERLFSEPGLCNSDSEQFLAQALTKLLELTFKESSDVQPQLEPNRPSREMVVQFVERNLRDPELSPESIARALGWSKRTVYRAFKGSDGESLNSYLWRRRVEQCAQELRGPGNQSITGIAYSFGFSSSPHFSRLFKQHMGASPLRYRRGDH</sequence>
<dbReference type="InterPro" id="IPR020449">
    <property type="entry name" value="Tscrpt_reg_AraC-type_HTH"/>
</dbReference>